<protein>
    <submittedName>
        <fullName evidence="4">Uncharacterized protein</fullName>
    </submittedName>
</protein>
<dbReference type="Gene3D" id="3.40.30.10">
    <property type="entry name" value="Glutaredoxin"/>
    <property type="match status" value="1"/>
</dbReference>
<keyword evidence="3" id="KW-1185">Reference proteome</keyword>
<dbReference type="SUPFAM" id="SSF52833">
    <property type="entry name" value="Thioredoxin-like"/>
    <property type="match status" value="1"/>
</dbReference>
<name>A0A914DKP0_9BILA</name>
<dbReference type="Proteomes" id="UP000887540">
    <property type="component" value="Unplaced"/>
</dbReference>
<dbReference type="AlphaFoldDB" id="A0A914DKP0"/>
<keyword evidence="2" id="KW-0732">Signal</keyword>
<evidence type="ECO:0000256" key="2">
    <source>
        <dbReference type="SAM" id="SignalP"/>
    </source>
</evidence>
<evidence type="ECO:0000256" key="1">
    <source>
        <dbReference type="SAM" id="MobiDB-lite"/>
    </source>
</evidence>
<feature type="signal peptide" evidence="2">
    <location>
        <begin position="1"/>
        <end position="15"/>
    </location>
</feature>
<reference evidence="4" key="1">
    <citation type="submission" date="2022-11" db="UniProtKB">
        <authorList>
            <consortium name="WormBaseParasite"/>
        </authorList>
    </citation>
    <scope>IDENTIFICATION</scope>
</reference>
<dbReference type="InterPro" id="IPR036249">
    <property type="entry name" value="Thioredoxin-like_sf"/>
</dbReference>
<proteinExistence type="predicted"/>
<sequence length="253" mass="29369">MNILLLLSFTAISLAKIVVEISPIEVVDTGQNDEEILITEVTVQNAPEIFRDGTKFYNLLFASRNDTGFDQLIEEFHSAAVDFQNEQVRFCYINTDLEANNLLLNLFELKKEDLPAIRLFEIEENKELFKNAIEVIERHMSTKARSKSHSRVEQGSESPDVFIVDDIDGLRIKEKKRSNSQKHKTKKSSKNPLNHPPWNNDTRIEGYEDVDENGKYKNKNHPYLGGDLRKKKEEQDKLNEQWSHSLRDTFDDE</sequence>
<feature type="compositionally biased region" description="Basic residues" evidence="1">
    <location>
        <begin position="173"/>
        <end position="189"/>
    </location>
</feature>
<dbReference type="WBParaSite" id="ACRNAN_scaffold290.g8005.t1">
    <property type="protein sequence ID" value="ACRNAN_scaffold290.g8005.t1"/>
    <property type="gene ID" value="ACRNAN_scaffold290.g8005"/>
</dbReference>
<feature type="compositionally biased region" description="Basic and acidic residues" evidence="1">
    <location>
        <begin position="227"/>
        <end position="253"/>
    </location>
</feature>
<accession>A0A914DKP0</accession>
<organism evidence="3 4">
    <name type="scientific">Acrobeloides nanus</name>
    <dbReference type="NCBI Taxonomy" id="290746"/>
    <lineage>
        <taxon>Eukaryota</taxon>
        <taxon>Metazoa</taxon>
        <taxon>Ecdysozoa</taxon>
        <taxon>Nematoda</taxon>
        <taxon>Chromadorea</taxon>
        <taxon>Rhabditida</taxon>
        <taxon>Tylenchina</taxon>
        <taxon>Cephalobomorpha</taxon>
        <taxon>Cephaloboidea</taxon>
        <taxon>Cephalobidae</taxon>
        <taxon>Acrobeloides</taxon>
    </lineage>
</organism>
<feature type="chain" id="PRO_5036941413" evidence="2">
    <location>
        <begin position="16"/>
        <end position="253"/>
    </location>
</feature>
<evidence type="ECO:0000313" key="4">
    <source>
        <dbReference type="WBParaSite" id="ACRNAN_scaffold290.g8005.t1"/>
    </source>
</evidence>
<feature type="region of interest" description="Disordered" evidence="1">
    <location>
        <begin position="173"/>
        <end position="253"/>
    </location>
</feature>
<evidence type="ECO:0000313" key="3">
    <source>
        <dbReference type="Proteomes" id="UP000887540"/>
    </source>
</evidence>
<dbReference type="Pfam" id="PF13848">
    <property type="entry name" value="Thioredoxin_6"/>
    <property type="match status" value="1"/>
</dbReference>